<name>A0A090RNN9_9VIBR</name>
<reference evidence="1 2" key="1">
    <citation type="submission" date="2014-09" db="EMBL/GenBank/DDBJ databases">
        <title>Vibrio maritimus JCM 19235. (C45) whole genome shotgun sequence.</title>
        <authorList>
            <person name="Sawabe T."/>
            <person name="Meirelles P."/>
            <person name="Nakanishi M."/>
            <person name="Sayaka M."/>
            <person name="Hattori M."/>
            <person name="Ohkuma M."/>
        </authorList>
    </citation>
    <scope>NUCLEOTIDE SEQUENCE [LARGE SCALE GENOMIC DNA]</scope>
    <source>
        <strain evidence="2">JCM19235</strain>
    </source>
</reference>
<dbReference type="EMBL" id="BBMR01000001">
    <property type="protein sequence ID" value="GAL16886.1"/>
    <property type="molecule type" value="Genomic_DNA"/>
</dbReference>
<dbReference type="STRING" id="990268.JCM19235_5435"/>
<proteinExistence type="predicted"/>
<evidence type="ECO:0000313" key="2">
    <source>
        <dbReference type="Proteomes" id="UP000029228"/>
    </source>
</evidence>
<dbReference type="Proteomes" id="UP000029228">
    <property type="component" value="Unassembled WGS sequence"/>
</dbReference>
<keyword evidence="2" id="KW-1185">Reference proteome</keyword>
<gene>
    <name evidence="1" type="ORF">JCM19235_5435</name>
</gene>
<accession>A0A090RNN9</accession>
<organism evidence="1 2">
    <name type="scientific">Vibrio maritimus</name>
    <dbReference type="NCBI Taxonomy" id="990268"/>
    <lineage>
        <taxon>Bacteria</taxon>
        <taxon>Pseudomonadati</taxon>
        <taxon>Pseudomonadota</taxon>
        <taxon>Gammaproteobacteria</taxon>
        <taxon>Vibrionales</taxon>
        <taxon>Vibrionaceae</taxon>
        <taxon>Vibrio</taxon>
    </lineage>
</organism>
<protein>
    <submittedName>
        <fullName evidence="1">Uncharacterized protein</fullName>
    </submittedName>
</protein>
<sequence length="41" mass="4872">MIKFEINWDEEDAWIIANALFKKASEVILMMEVVGDFRVRL</sequence>
<dbReference type="AlphaFoldDB" id="A0A090RNN9"/>
<evidence type="ECO:0000313" key="1">
    <source>
        <dbReference type="EMBL" id="GAL16886.1"/>
    </source>
</evidence>
<comment type="caution">
    <text evidence="1">The sequence shown here is derived from an EMBL/GenBank/DDBJ whole genome shotgun (WGS) entry which is preliminary data.</text>
</comment>